<dbReference type="InterPro" id="IPR007219">
    <property type="entry name" value="XnlR_reg_dom"/>
</dbReference>
<evidence type="ECO:0000256" key="7">
    <source>
        <dbReference type="SAM" id="MobiDB-lite"/>
    </source>
</evidence>
<evidence type="ECO:0000256" key="5">
    <source>
        <dbReference type="ARBA" id="ARBA00022833"/>
    </source>
</evidence>
<dbReference type="CDD" id="cd12148">
    <property type="entry name" value="fungal_TF_MHR"/>
    <property type="match status" value="1"/>
</dbReference>
<feature type="region of interest" description="Disordered" evidence="7">
    <location>
        <begin position="62"/>
        <end position="137"/>
    </location>
</feature>
<keyword evidence="10" id="KW-1185">Reference proteome</keyword>
<name>A0ABP0BQS1_9PEZI</name>
<accession>A0ABP0BQS1</accession>
<dbReference type="InterPro" id="IPR051059">
    <property type="entry name" value="VerF-like"/>
</dbReference>
<keyword evidence="5" id="KW-0862">Zinc</keyword>
<evidence type="ECO:0000256" key="4">
    <source>
        <dbReference type="ARBA" id="ARBA00022771"/>
    </source>
</evidence>
<evidence type="ECO:0000313" key="10">
    <source>
        <dbReference type="Proteomes" id="UP001642406"/>
    </source>
</evidence>
<protein>
    <recommendedName>
        <fullName evidence="8">Xylanolytic transcriptional activator regulatory domain-containing protein</fullName>
    </recommendedName>
</protein>
<feature type="region of interest" description="Disordered" evidence="7">
    <location>
        <begin position="1"/>
        <end position="49"/>
    </location>
</feature>
<feature type="domain" description="Xylanolytic transcriptional activator regulatory" evidence="8">
    <location>
        <begin position="319"/>
        <end position="415"/>
    </location>
</feature>
<evidence type="ECO:0000259" key="8">
    <source>
        <dbReference type="Pfam" id="PF04082"/>
    </source>
</evidence>
<dbReference type="PANTHER" id="PTHR40626">
    <property type="entry name" value="MIP31509P"/>
    <property type="match status" value="1"/>
</dbReference>
<evidence type="ECO:0000313" key="9">
    <source>
        <dbReference type="EMBL" id="CAK7222013.1"/>
    </source>
</evidence>
<organism evidence="9 10">
    <name type="scientific">Sporothrix bragantina</name>
    <dbReference type="NCBI Taxonomy" id="671064"/>
    <lineage>
        <taxon>Eukaryota</taxon>
        <taxon>Fungi</taxon>
        <taxon>Dikarya</taxon>
        <taxon>Ascomycota</taxon>
        <taxon>Pezizomycotina</taxon>
        <taxon>Sordariomycetes</taxon>
        <taxon>Sordariomycetidae</taxon>
        <taxon>Ophiostomatales</taxon>
        <taxon>Ophiostomataceae</taxon>
        <taxon>Sporothrix</taxon>
    </lineage>
</organism>
<evidence type="ECO:0000256" key="2">
    <source>
        <dbReference type="ARBA" id="ARBA00022723"/>
    </source>
</evidence>
<evidence type="ECO:0000256" key="6">
    <source>
        <dbReference type="ARBA" id="ARBA00023242"/>
    </source>
</evidence>
<comment type="caution">
    <text evidence="9">The sequence shown here is derived from an EMBL/GenBank/DDBJ whole genome shotgun (WGS) entry which is preliminary data.</text>
</comment>
<gene>
    <name evidence="9" type="ORF">SBRCBS47491_004723</name>
</gene>
<sequence>MEDNSRSPAAANDGQDTSASTPAPVPVDDAAPVLPLQRNGVPRSHRERRYPCSMCSEVFTRQEHRRRHELSQVAASKSERTAGSTISDTGTSVHTPSAHSHHESIAGLSMVSDSDQRQDAEVPEPSDIAPDIAGQGQSRTANGSFAILGAGGSMDSLDAVGDVDGAWPLDGSHGVTAAAQSGLLSAGHAVAGRAAAVAAAAPPVDFQFLDDYLFQWLSADYMQMPMWSDGTVRLPTEQQQQQHLHLQQQHQQQQNQQNQQNQNLQPTADDRGEYQSSGLFWELTPADITQIELRLHMHDTGHRLGDFQFPSRYMTIRFLKAFFAYFLPHTPVVHTPTFHVETCPIPLLLAIMACGAIHVNEPDVGMLLHRAVLKLLSESEDSVLVSGQDTELQLWEFQTRLLACQFGLFSGDRRLRREARLSFPKLCMADMAPRDSWQQWIFCETIARCVAWVNTLSAVLLCDDETPIVHLSTPYIDAPLPCAEAPWAADATGWQTWSSGAAQNMETSATATVAATATQIVMMSSARQWLLAGLRLDALVGISPFGMLVLVSTLLSQICIVRATRRQPSVSGTTGLGVTNTDGSDSTLAHDETAMQTALATWEEAWMVHPQSTMLPEAPHGPLMADSILLLNTAYGRLYADTQVREMRALAQLPPGPLPAGRLEQLYSPNSLHPPQPAHHHDGTASLNTSLNTNLNKALVRACRSLLIRVRLGMRHMAKTASLTYACYGPLPAYEGSLLIAWYCLGQRLAKLPDGGDPLVARMLDEVVSESQYSQRTRVQRETIAMILYRDLVRERWIWKSCESIVERLNNTIQTFQLIMAGHGVA</sequence>
<proteinExistence type="predicted"/>
<dbReference type="PANTHER" id="PTHR40626:SF13">
    <property type="entry name" value="RESPIRATION FACTOR 2-RELATED"/>
    <property type="match status" value="1"/>
</dbReference>
<dbReference type="Pfam" id="PF04082">
    <property type="entry name" value="Fungal_trans"/>
    <property type="match status" value="1"/>
</dbReference>
<feature type="region of interest" description="Disordered" evidence="7">
    <location>
        <begin position="663"/>
        <end position="688"/>
    </location>
</feature>
<keyword evidence="3" id="KW-0677">Repeat</keyword>
<feature type="compositionally biased region" description="Low complexity" evidence="7">
    <location>
        <begin position="238"/>
        <end position="265"/>
    </location>
</feature>
<keyword evidence="4" id="KW-0863">Zinc-finger</keyword>
<evidence type="ECO:0000256" key="1">
    <source>
        <dbReference type="ARBA" id="ARBA00004123"/>
    </source>
</evidence>
<keyword evidence="2" id="KW-0479">Metal-binding</keyword>
<feature type="compositionally biased region" description="Low complexity" evidence="7">
    <location>
        <begin position="26"/>
        <end position="36"/>
    </location>
</feature>
<dbReference type="EMBL" id="CAWUHC010000037">
    <property type="protein sequence ID" value="CAK7222013.1"/>
    <property type="molecule type" value="Genomic_DNA"/>
</dbReference>
<comment type="subcellular location">
    <subcellularLocation>
        <location evidence="1">Nucleus</location>
    </subcellularLocation>
</comment>
<feature type="region of interest" description="Disordered" evidence="7">
    <location>
        <begin position="235"/>
        <end position="269"/>
    </location>
</feature>
<keyword evidence="6" id="KW-0539">Nucleus</keyword>
<feature type="compositionally biased region" description="Polar residues" evidence="7">
    <location>
        <begin position="81"/>
        <end position="98"/>
    </location>
</feature>
<evidence type="ECO:0000256" key="3">
    <source>
        <dbReference type="ARBA" id="ARBA00022737"/>
    </source>
</evidence>
<dbReference type="Proteomes" id="UP001642406">
    <property type="component" value="Unassembled WGS sequence"/>
</dbReference>
<reference evidence="9 10" key="1">
    <citation type="submission" date="2024-01" db="EMBL/GenBank/DDBJ databases">
        <authorList>
            <person name="Allen C."/>
            <person name="Tagirdzhanova G."/>
        </authorList>
    </citation>
    <scope>NUCLEOTIDE SEQUENCE [LARGE SCALE GENOMIC DNA]</scope>
</reference>